<evidence type="ECO:0000313" key="4">
    <source>
        <dbReference type="Proteomes" id="UP000325030"/>
    </source>
</evidence>
<organism evidence="1 3">
    <name type="scientific">Sulfuracidifex tepidarius</name>
    <dbReference type="NCBI Taxonomy" id="1294262"/>
    <lineage>
        <taxon>Archaea</taxon>
        <taxon>Thermoproteota</taxon>
        <taxon>Thermoprotei</taxon>
        <taxon>Sulfolobales</taxon>
        <taxon>Sulfolobaceae</taxon>
        <taxon>Sulfuracidifex</taxon>
    </lineage>
</organism>
<gene>
    <name evidence="1" type="ORF">IC006_0178</name>
    <name evidence="2" type="ORF">IC007_0160</name>
</gene>
<dbReference type="EMBL" id="AP018929">
    <property type="protein sequence ID" value="BBG22894.1"/>
    <property type="molecule type" value="Genomic_DNA"/>
</dbReference>
<reference evidence="1 3" key="2">
    <citation type="journal article" date="2020" name="Int. J. Syst. Evol. Microbiol.">
        <title>Sulfuracidifex tepidarius gen. nov., sp. nov. and transfer of Sulfolobus metallicus Huber and Stetter 1992 to the genus Sulfuracidifex as Sulfuracidifex metallicus comb. nov.</title>
        <authorList>
            <person name="Itoh T."/>
            <person name="Miura T."/>
            <person name="Sakai H.D."/>
            <person name="Kato S."/>
            <person name="Ohkuma M."/>
            <person name="Takashina T."/>
        </authorList>
    </citation>
    <scope>NUCLEOTIDE SEQUENCE [LARGE SCALE GENOMIC DNA]</scope>
    <source>
        <strain evidence="1 3">IC-006</strain>
        <strain evidence="2">IC-007</strain>
    </source>
</reference>
<dbReference type="RefSeq" id="WP_054845449.1">
    <property type="nucleotide sequence ID" value="NZ_AP018929.1"/>
</dbReference>
<dbReference type="Proteomes" id="UP000325030">
    <property type="component" value="Chromosome"/>
</dbReference>
<dbReference type="AlphaFoldDB" id="A0A510DRW5"/>
<dbReference type="OrthoDB" id="35434at2157"/>
<dbReference type="Proteomes" id="UP000322983">
    <property type="component" value="Chromosome"/>
</dbReference>
<accession>A0A510DRW5</accession>
<dbReference type="EMBL" id="AP018930">
    <property type="protein sequence ID" value="BBG25655.1"/>
    <property type="molecule type" value="Genomic_DNA"/>
</dbReference>
<evidence type="ECO:0000313" key="1">
    <source>
        <dbReference type="EMBL" id="BBG22894.1"/>
    </source>
</evidence>
<protein>
    <submittedName>
        <fullName evidence="1">Uncharacterized protein</fullName>
    </submittedName>
</protein>
<dbReference type="GeneID" id="41716672"/>
<evidence type="ECO:0000313" key="2">
    <source>
        <dbReference type="EMBL" id="BBG25655.1"/>
    </source>
</evidence>
<dbReference type="STRING" id="1294262.GCA_001316085_00990"/>
<name>A0A510DRW5_9CREN</name>
<evidence type="ECO:0000313" key="3">
    <source>
        <dbReference type="Proteomes" id="UP000322983"/>
    </source>
</evidence>
<sequence>MLVKIPSISSYLGEEEDAVIPISVKGYYVLTVNFWEDVPNGRKARFVVVRDNFGILHVGKSFLVKGKKTVVQAEGVKEAWDVISRRVKIERPLTTNRVPLLYDIELTDETQSRGIRGFINYVKKYGMPNVDGISVDFEVKELV</sequence>
<dbReference type="KEGG" id="step:IC006_0178"/>
<reference evidence="4" key="1">
    <citation type="submission" date="2018-09" db="EMBL/GenBank/DDBJ databases">
        <title>Complete Genome Sequencing of Sulfolobus sp. JCM 16834.</title>
        <authorList>
            <person name="Kato S."/>
            <person name="Itoh T."/>
            <person name="Ohkuma M."/>
        </authorList>
    </citation>
    <scope>NUCLEOTIDE SEQUENCE [LARGE SCALE GENOMIC DNA]</scope>
    <source>
        <strain evidence="4">IC-007</strain>
    </source>
</reference>
<accession>A0A510DZH6</accession>
<proteinExistence type="predicted"/>
<keyword evidence="3" id="KW-1185">Reference proteome</keyword>